<dbReference type="VEuPathDB" id="AmoebaDB:EIN_423440"/>
<sequence length="194" mass="21028">MIFGMLTLFLCLFFVSPVSSHDFESFSFDEYELYDDLMSFTDANTDDEALDSFIGLFESDNDPDFILNDEGFFSWIGDRFNEAKDAVVRTAKKAGEAIKNGVKNVVEAGTKFLAKNGDLIAKGLQTVGKVAGVVSKVAGVVSKVSTVIAPFTGPFAPAFAAVGAAAGTVSVCYYLFIRKGYFCLVKNNKKIPNM</sequence>
<keyword evidence="1" id="KW-1133">Transmembrane helix</keyword>
<feature type="chain" id="PRO_5001980581" evidence="2">
    <location>
        <begin position="21"/>
        <end position="194"/>
    </location>
</feature>
<gene>
    <name evidence="3" type="ORF">EIN_423440</name>
</gene>
<organism evidence="3 4">
    <name type="scientific">Entamoeba invadens IP1</name>
    <dbReference type="NCBI Taxonomy" id="370355"/>
    <lineage>
        <taxon>Eukaryota</taxon>
        <taxon>Amoebozoa</taxon>
        <taxon>Evosea</taxon>
        <taxon>Archamoebae</taxon>
        <taxon>Mastigamoebida</taxon>
        <taxon>Entamoebidae</taxon>
        <taxon>Entamoeba</taxon>
    </lineage>
</organism>
<dbReference type="Proteomes" id="UP000014680">
    <property type="component" value="Unassembled WGS sequence"/>
</dbReference>
<dbReference type="KEGG" id="eiv:EIN_423440"/>
<protein>
    <submittedName>
        <fullName evidence="3">Uncharacterized protein</fullName>
    </submittedName>
</protein>
<dbReference type="AlphaFoldDB" id="A0A0A1UGY0"/>
<name>A0A0A1UGY0_ENTIV</name>
<keyword evidence="1" id="KW-0472">Membrane</keyword>
<dbReference type="OMA" id="VCYYLFI"/>
<evidence type="ECO:0000313" key="3">
    <source>
        <dbReference type="EMBL" id="ELP94293.1"/>
    </source>
</evidence>
<evidence type="ECO:0000256" key="2">
    <source>
        <dbReference type="SAM" id="SignalP"/>
    </source>
</evidence>
<keyword evidence="2" id="KW-0732">Signal</keyword>
<keyword evidence="1" id="KW-0812">Transmembrane</keyword>
<evidence type="ECO:0000313" key="4">
    <source>
        <dbReference type="Proteomes" id="UP000014680"/>
    </source>
</evidence>
<feature type="transmembrane region" description="Helical" evidence="1">
    <location>
        <begin position="155"/>
        <end position="176"/>
    </location>
</feature>
<reference evidence="3 4" key="1">
    <citation type="submission" date="2012-10" db="EMBL/GenBank/DDBJ databases">
        <authorList>
            <person name="Zafar N."/>
            <person name="Inman J."/>
            <person name="Hall N."/>
            <person name="Lorenzi H."/>
            <person name="Caler E."/>
        </authorList>
    </citation>
    <scope>NUCLEOTIDE SEQUENCE [LARGE SCALE GENOMIC DNA]</scope>
    <source>
        <strain evidence="3 4">IP1</strain>
    </source>
</reference>
<proteinExistence type="predicted"/>
<dbReference type="RefSeq" id="XP_004261064.1">
    <property type="nucleotide sequence ID" value="XM_004261016.1"/>
</dbReference>
<dbReference type="GeneID" id="14893271"/>
<dbReference type="EMBL" id="KB206245">
    <property type="protein sequence ID" value="ELP94293.1"/>
    <property type="molecule type" value="Genomic_DNA"/>
</dbReference>
<accession>A0A0A1UGY0</accession>
<evidence type="ECO:0000256" key="1">
    <source>
        <dbReference type="SAM" id="Phobius"/>
    </source>
</evidence>
<keyword evidence="4" id="KW-1185">Reference proteome</keyword>
<feature type="signal peptide" evidence="2">
    <location>
        <begin position="1"/>
        <end position="20"/>
    </location>
</feature>